<keyword evidence="2" id="KW-1185">Reference proteome</keyword>
<proteinExistence type="predicted"/>
<sequence length="72" mass="8049">MTSNPTPSTLGTALLGLSLFLVTPAFLCVCLYAHNVITNVLYNFPNFFVEKDPISTENVFINFLHKRDVNTN</sequence>
<protein>
    <submittedName>
        <fullName evidence="1">Uncharacterized protein</fullName>
    </submittedName>
</protein>
<gene>
    <name evidence="1" type="ORF">TNCV_735281</name>
</gene>
<name>A0A8X6SMM4_TRICX</name>
<dbReference type="EMBL" id="BMAU01021339">
    <property type="protein sequence ID" value="GFY16499.1"/>
    <property type="molecule type" value="Genomic_DNA"/>
</dbReference>
<accession>A0A8X6SMM4</accession>
<evidence type="ECO:0000313" key="2">
    <source>
        <dbReference type="Proteomes" id="UP000887159"/>
    </source>
</evidence>
<evidence type="ECO:0000313" key="1">
    <source>
        <dbReference type="EMBL" id="GFY16499.1"/>
    </source>
</evidence>
<comment type="caution">
    <text evidence="1">The sequence shown here is derived from an EMBL/GenBank/DDBJ whole genome shotgun (WGS) entry which is preliminary data.</text>
</comment>
<organism evidence="1 2">
    <name type="scientific">Trichonephila clavipes</name>
    <name type="common">Golden silk orbweaver</name>
    <name type="synonym">Nephila clavipes</name>
    <dbReference type="NCBI Taxonomy" id="2585209"/>
    <lineage>
        <taxon>Eukaryota</taxon>
        <taxon>Metazoa</taxon>
        <taxon>Ecdysozoa</taxon>
        <taxon>Arthropoda</taxon>
        <taxon>Chelicerata</taxon>
        <taxon>Arachnida</taxon>
        <taxon>Araneae</taxon>
        <taxon>Araneomorphae</taxon>
        <taxon>Entelegynae</taxon>
        <taxon>Araneoidea</taxon>
        <taxon>Nephilidae</taxon>
        <taxon>Trichonephila</taxon>
    </lineage>
</organism>
<dbReference type="AlphaFoldDB" id="A0A8X6SMM4"/>
<reference evidence="1" key="1">
    <citation type="submission" date="2020-08" db="EMBL/GenBank/DDBJ databases">
        <title>Multicomponent nature underlies the extraordinary mechanical properties of spider dragline silk.</title>
        <authorList>
            <person name="Kono N."/>
            <person name="Nakamura H."/>
            <person name="Mori M."/>
            <person name="Yoshida Y."/>
            <person name="Ohtoshi R."/>
            <person name="Malay A.D."/>
            <person name="Moran D.A.P."/>
            <person name="Tomita M."/>
            <person name="Numata K."/>
            <person name="Arakawa K."/>
        </authorList>
    </citation>
    <scope>NUCLEOTIDE SEQUENCE</scope>
</reference>
<dbReference type="Proteomes" id="UP000887159">
    <property type="component" value="Unassembled WGS sequence"/>
</dbReference>